<dbReference type="RefSeq" id="WP_345144744.1">
    <property type="nucleotide sequence ID" value="NZ_BAABAT010000118.1"/>
</dbReference>
<evidence type="ECO:0000313" key="1">
    <source>
        <dbReference type="EMBL" id="GAA4264240.1"/>
    </source>
</evidence>
<evidence type="ECO:0000313" key="2">
    <source>
        <dbReference type="Proteomes" id="UP001500620"/>
    </source>
</evidence>
<sequence>MRTILVVGGDHAGGVVFILAGQMSYFDILRAEPTTVQVSFAGIAGRRTRLRDL</sequence>
<protein>
    <submittedName>
        <fullName evidence="1">Uncharacterized protein</fullName>
    </submittedName>
</protein>
<proteinExistence type="predicted"/>
<dbReference type="Proteomes" id="UP001500620">
    <property type="component" value="Unassembled WGS sequence"/>
</dbReference>
<organism evidence="1 2">
    <name type="scientific">Dactylosporangium darangshiense</name>
    <dbReference type="NCBI Taxonomy" id="579108"/>
    <lineage>
        <taxon>Bacteria</taxon>
        <taxon>Bacillati</taxon>
        <taxon>Actinomycetota</taxon>
        <taxon>Actinomycetes</taxon>
        <taxon>Micromonosporales</taxon>
        <taxon>Micromonosporaceae</taxon>
        <taxon>Dactylosporangium</taxon>
    </lineage>
</organism>
<accession>A0ABP8DW40</accession>
<name>A0ABP8DW40_9ACTN</name>
<reference evidence="2" key="1">
    <citation type="journal article" date="2019" name="Int. J. Syst. Evol. Microbiol.">
        <title>The Global Catalogue of Microorganisms (GCM) 10K type strain sequencing project: providing services to taxonomists for standard genome sequencing and annotation.</title>
        <authorList>
            <consortium name="The Broad Institute Genomics Platform"/>
            <consortium name="The Broad Institute Genome Sequencing Center for Infectious Disease"/>
            <person name="Wu L."/>
            <person name="Ma J."/>
        </authorList>
    </citation>
    <scope>NUCLEOTIDE SEQUENCE [LARGE SCALE GENOMIC DNA]</scope>
    <source>
        <strain evidence="2">JCM 17441</strain>
    </source>
</reference>
<comment type="caution">
    <text evidence="1">The sequence shown here is derived from an EMBL/GenBank/DDBJ whole genome shotgun (WGS) entry which is preliminary data.</text>
</comment>
<dbReference type="EMBL" id="BAABAT010000118">
    <property type="protein sequence ID" value="GAA4264240.1"/>
    <property type="molecule type" value="Genomic_DNA"/>
</dbReference>
<gene>
    <name evidence="1" type="ORF">GCM10022255_116040</name>
</gene>
<keyword evidence="2" id="KW-1185">Reference proteome</keyword>